<dbReference type="Pfam" id="PF02654">
    <property type="entry name" value="CobS"/>
    <property type="match status" value="1"/>
</dbReference>
<keyword evidence="10 19" id="KW-0812">Transmembrane</keyword>
<evidence type="ECO:0000256" key="2">
    <source>
        <dbReference type="ARBA" id="ARBA00004651"/>
    </source>
</evidence>
<feature type="transmembrane region" description="Helical" evidence="19">
    <location>
        <begin position="174"/>
        <end position="193"/>
    </location>
</feature>
<evidence type="ECO:0000256" key="9">
    <source>
        <dbReference type="ARBA" id="ARBA00022679"/>
    </source>
</evidence>
<evidence type="ECO:0000256" key="12">
    <source>
        <dbReference type="ARBA" id="ARBA00022989"/>
    </source>
</evidence>
<comment type="pathway">
    <text evidence="3 19">Cofactor biosynthesis; adenosylcobalamin biosynthesis; adenosylcobalamin from cob(II)yrinate a,c-diamide: step 7/7.</text>
</comment>
<evidence type="ECO:0000256" key="15">
    <source>
        <dbReference type="ARBA" id="ARBA00032605"/>
    </source>
</evidence>
<evidence type="ECO:0000256" key="3">
    <source>
        <dbReference type="ARBA" id="ARBA00004663"/>
    </source>
</evidence>
<evidence type="ECO:0000256" key="10">
    <source>
        <dbReference type="ARBA" id="ARBA00022692"/>
    </source>
</evidence>
<comment type="catalytic activity">
    <reaction evidence="17 19">
        <text>alpha-ribazole + adenosylcob(III)inamide-GDP = adenosylcob(III)alamin + GMP + H(+)</text>
        <dbReference type="Rhea" id="RHEA:16049"/>
        <dbReference type="ChEBI" id="CHEBI:10329"/>
        <dbReference type="ChEBI" id="CHEBI:15378"/>
        <dbReference type="ChEBI" id="CHEBI:18408"/>
        <dbReference type="ChEBI" id="CHEBI:58115"/>
        <dbReference type="ChEBI" id="CHEBI:60487"/>
        <dbReference type="EC" id="2.7.8.26"/>
    </reaction>
</comment>
<evidence type="ECO:0000256" key="13">
    <source>
        <dbReference type="ARBA" id="ARBA00023136"/>
    </source>
</evidence>
<dbReference type="GO" id="GO:0051073">
    <property type="term" value="F:adenosylcobinamide-GDP ribazoletransferase activity"/>
    <property type="evidence" value="ECO:0007669"/>
    <property type="project" value="UniProtKB-UniRule"/>
</dbReference>
<comment type="function">
    <text evidence="14 19">Joins adenosylcobinamide-GDP and alpha-ribazole to generate adenosylcobalamin (Ado-cobalamin). Also synthesizes adenosylcobalamin 5'-phosphate from adenosylcobinamide-GDP and alpha-ribazole 5'-phosphate.</text>
</comment>
<feature type="transmembrane region" description="Helical" evidence="19">
    <location>
        <begin position="44"/>
        <end position="71"/>
    </location>
</feature>
<dbReference type="GO" id="GO:0008818">
    <property type="term" value="F:cobalamin 5'-phosphate synthase activity"/>
    <property type="evidence" value="ECO:0007669"/>
    <property type="project" value="UniProtKB-UniRule"/>
</dbReference>
<evidence type="ECO:0000256" key="17">
    <source>
        <dbReference type="ARBA" id="ARBA00048623"/>
    </source>
</evidence>
<comment type="similarity">
    <text evidence="4 19">Belongs to the CobS family.</text>
</comment>
<evidence type="ECO:0000256" key="5">
    <source>
        <dbReference type="ARBA" id="ARBA00013200"/>
    </source>
</evidence>
<evidence type="ECO:0000256" key="4">
    <source>
        <dbReference type="ARBA" id="ARBA00010561"/>
    </source>
</evidence>
<keyword evidence="13 19" id="KW-0472">Membrane</keyword>
<evidence type="ECO:0000256" key="8">
    <source>
        <dbReference type="ARBA" id="ARBA00022573"/>
    </source>
</evidence>
<dbReference type="PANTHER" id="PTHR34148:SF1">
    <property type="entry name" value="ADENOSYLCOBINAMIDE-GDP RIBAZOLETRANSFERASE"/>
    <property type="match status" value="1"/>
</dbReference>
<keyword evidence="11 19" id="KW-0460">Magnesium</keyword>
<evidence type="ECO:0000256" key="1">
    <source>
        <dbReference type="ARBA" id="ARBA00001946"/>
    </source>
</evidence>
<evidence type="ECO:0000256" key="11">
    <source>
        <dbReference type="ARBA" id="ARBA00022842"/>
    </source>
</evidence>
<evidence type="ECO:0000256" key="14">
    <source>
        <dbReference type="ARBA" id="ARBA00025228"/>
    </source>
</evidence>
<comment type="subcellular location">
    <subcellularLocation>
        <location evidence="2 19">Cell membrane</location>
        <topology evidence="2 19">Multi-pass membrane protein</topology>
    </subcellularLocation>
</comment>
<reference evidence="20 21" key="1">
    <citation type="submission" date="2018-11" db="EMBL/GenBank/DDBJ databases">
        <title>Sequencing the genomes of 1000 actinobacteria strains.</title>
        <authorList>
            <person name="Klenk H.-P."/>
        </authorList>
    </citation>
    <scope>NUCLEOTIDE SEQUENCE [LARGE SCALE GENOMIC DNA]</scope>
    <source>
        <strain evidence="20 21">DSM 44254</strain>
    </source>
</reference>
<dbReference type="PANTHER" id="PTHR34148">
    <property type="entry name" value="ADENOSYLCOBINAMIDE-GDP RIBAZOLETRANSFERASE"/>
    <property type="match status" value="1"/>
</dbReference>
<dbReference type="EMBL" id="RJKE01000001">
    <property type="protein sequence ID" value="ROO83809.1"/>
    <property type="molecule type" value="Genomic_DNA"/>
</dbReference>
<comment type="caution">
    <text evidence="19">Lacks conserved residue(s) required for the propagation of feature annotation.</text>
</comment>
<comment type="cofactor">
    <cofactor evidence="1 19">
        <name>Mg(2+)</name>
        <dbReference type="ChEBI" id="CHEBI:18420"/>
    </cofactor>
</comment>
<keyword evidence="8 19" id="KW-0169">Cobalamin biosynthesis</keyword>
<keyword evidence="7 19" id="KW-1003">Cell membrane</keyword>
<dbReference type="UniPathway" id="UPA00148">
    <property type="reaction ID" value="UER00238"/>
</dbReference>
<evidence type="ECO:0000256" key="7">
    <source>
        <dbReference type="ARBA" id="ARBA00022475"/>
    </source>
</evidence>
<dbReference type="GO" id="GO:0009236">
    <property type="term" value="P:cobalamin biosynthetic process"/>
    <property type="evidence" value="ECO:0007669"/>
    <property type="project" value="UniProtKB-UniRule"/>
</dbReference>
<evidence type="ECO:0000256" key="6">
    <source>
        <dbReference type="ARBA" id="ARBA00015850"/>
    </source>
</evidence>
<dbReference type="InterPro" id="IPR003805">
    <property type="entry name" value="CobS"/>
</dbReference>
<dbReference type="Proteomes" id="UP000272400">
    <property type="component" value="Unassembled WGS sequence"/>
</dbReference>
<keyword evidence="9 19" id="KW-0808">Transferase</keyword>
<evidence type="ECO:0000313" key="20">
    <source>
        <dbReference type="EMBL" id="ROO83809.1"/>
    </source>
</evidence>
<dbReference type="EC" id="2.7.8.26" evidence="5 19"/>
<evidence type="ECO:0000313" key="21">
    <source>
        <dbReference type="Proteomes" id="UP000272400"/>
    </source>
</evidence>
<name>A0A3N1CR81_9ACTN</name>
<dbReference type="HAMAP" id="MF_00719">
    <property type="entry name" value="CobS"/>
    <property type="match status" value="1"/>
</dbReference>
<evidence type="ECO:0000256" key="18">
    <source>
        <dbReference type="ARBA" id="ARBA00049504"/>
    </source>
</evidence>
<evidence type="ECO:0000256" key="19">
    <source>
        <dbReference type="HAMAP-Rule" id="MF_00719"/>
    </source>
</evidence>
<feature type="transmembrane region" description="Helical" evidence="19">
    <location>
        <begin position="199"/>
        <end position="216"/>
    </location>
</feature>
<accession>A0A3N1CR81</accession>
<evidence type="ECO:0000256" key="16">
    <source>
        <dbReference type="ARBA" id="ARBA00032853"/>
    </source>
</evidence>
<sequence length="251" mass="24890">MGLRLSFGLLSVLPVRYARAGRAEFATAMRLAPLVGLAVGACQGALFAALDFAGTGPLLAAVLAVGLGAVLTRGLHWDGLADVADGLGSGRPAETALEIMKKSDIGPFGVLTLVFTALAQIAAATGTAHPALALAIGAVAGRTAIVRACAPGVPAARPDGLGSMVAGTVSRGPATLLTGVVLATSGLAALAWTGSPRDALPYALAPLAGLLAAGLFRRHLVRRFGGVTGDVLGALCELTVTTTLIVLTLGD</sequence>
<keyword evidence="21" id="KW-1185">Reference proteome</keyword>
<comment type="catalytic activity">
    <reaction evidence="18 19">
        <text>alpha-ribazole 5'-phosphate + adenosylcob(III)inamide-GDP = adenosylcob(III)alamin 5'-phosphate + GMP + H(+)</text>
        <dbReference type="Rhea" id="RHEA:23560"/>
        <dbReference type="ChEBI" id="CHEBI:15378"/>
        <dbReference type="ChEBI" id="CHEBI:57918"/>
        <dbReference type="ChEBI" id="CHEBI:58115"/>
        <dbReference type="ChEBI" id="CHEBI:60487"/>
        <dbReference type="ChEBI" id="CHEBI:60493"/>
        <dbReference type="EC" id="2.7.8.26"/>
    </reaction>
</comment>
<dbReference type="AlphaFoldDB" id="A0A3N1CR81"/>
<protein>
    <recommendedName>
        <fullName evidence="6 19">Adenosylcobinamide-GDP ribazoletransferase</fullName>
        <ecNumber evidence="5 19">2.7.8.26</ecNumber>
    </recommendedName>
    <alternativeName>
        <fullName evidence="16 19">Cobalamin synthase</fullName>
    </alternativeName>
    <alternativeName>
        <fullName evidence="15 19">Cobalamin-5'-phosphate synthase</fullName>
    </alternativeName>
</protein>
<gene>
    <name evidence="19" type="primary">cobS</name>
    <name evidence="20" type="ORF">EDD29_1318</name>
</gene>
<dbReference type="GO" id="GO:0005886">
    <property type="term" value="C:plasma membrane"/>
    <property type="evidence" value="ECO:0007669"/>
    <property type="project" value="UniProtKB-SubCell"/>
</dbReference>
<organism evidence="20 21">
    <name type="scientific">Actinocorallia herbida</name>
    <dbReference type="NCBI Taxonomy" id="58109"/>
    <lineage>
        <taxon>Bacteria</taxon>
        <taxon>Bacillati</taxon>
        <taxon>Actinomycetota</taxon>
        <taxon>Actinomycetes</taxon>
        <taxon>Streptosporangiales</taxon>
        <taxon>Thermomonosporaceae</taxon>
        <taxon>Actinocorallia</taxon>
    </lineage>
</organism>
<comment type="caution">
    <text evidence="20">The sequence shown here is derived from an EMBL/GenBank/DDBJ whole genome shotgun (WGS) entry which is preliminary data.</text>
</comment>
<keyword evidence="12 19" id="KW-1133">Transmembrane helix</keyword>
<proteinExistence type="inferred from homology"/>